<gene>
    <name evidence="2" type="ORF">PPL_02386</name>
</gene>
<reference evidence="2 3" key="1">
    <citation type="journal article" date="2011" name="Genome Res.">
        <title>Phylogeny-wide analysis of social amoeba genomes highlights ancient origins for complex intercellular communication.</title>
        <authorList>
            <person name="Heidel A.J."/>
            <person name="Lawal H.M."/>
            <person name="Felder M."/>
            <person name="Schilde C."/>
            <person name="Helps N.R."/>
            <person name="Tunggal B."/>
            <person name="Rivero F."/>
            <person name="John U."/>
            <person name="Schleicher M."/>
            <person name="Eichinger L."/>
            <person name="Platzer M."/>
            <person name="Noegel A.A."/>
            <person name="Schaap P."/>
            <person name="Gloeckner G."/>
        </authorList>
    </citation>
    <scope>NUCLEOTIDE SEQUENCE [LARGE SCALE GENOMIC DNA]</scope>
    <source>
        <strain evidence="3">ATCC 26659 / Pp 5 / PN500</strain>
    </source>
</reference>
<comment type="caution">
    <text evidence="2">The sequence shown here is derived from an EMBL/GenBank/DDBJ whole genome shotgun (WGS) entry which is preliminary data.</text>
</comment>
<sequence>MKFSNILFCLFVLCTFSQYCNAVINWSQKGMTYTNDKYCPFVRYNDSKSDLSLYNLRSSGANWVSIVVTNFQDTQNTTAIYPVPGITATDEELEHAINYAHKIGLNVMLKPHIDFMKDPAHWRGEIGVYYTEQQWAEWFANYTPSLVHYAEMAENLKVEQFSLGCELIATSWRDAQWRQVAKSVRDVYSGVLTYAANHGGEETNKTWWDVVDIIGVDAYYPLCPETHNATLADMVNYWNVIMYQGVNNGEEQMTSSLHNLTVFWNKPMIFTELGYCSGNCTTGPEVDLGIQDIQFQSVFEAFANVPWFEGVHWWNWVTDPAFGGEDNWCMTPQFKPTEVLLHEQYGSLYPPIRPNYPAVCPFNGSIMKLYWLFSYCKIKIGYKNQCKFTFQIVVILL</sequence>
<evidence type="ECO:0000313" key="2">
    <source>
        <dbReference type="EMBL" id="EFA85383.1"/>
    </source>
</evidence>
<dbReference type="EMBL" id="ADBJ01000008">
    <property type="protein sequence ID" value="EFA85383.1"/>
    <property type="molecule type" value="Genomic_DNA"/>
</dbReference>
<name>D3AZK4_HETP5</name>
<proteinExistence type="predicted"/>
<dbReference type="Gene3D" id="3.20.20.80">
    <property type="entry name" value="Glycosidases"/>
    <property type="match status" value="1"/>
</dbReference>
<dbReference type="GeneID" id="31357911"/>
<dbReference type="InterPro" id="IPR055151">
    <property type="entry name" value="GH113"/>
</dbReference>
<accession>D3AZK4</accession>
<dbReference type="InterPro" id="IPR017853">
    <property type="entry name" value="GH"/>
</dbReference>
<evidence type="ECO:0008006" key="4">
    <source>
        <dbReference type="Google" id="ProtNLM"/>
    </source>
</evidence>
<dbReference type="AlphaFoldDB" id="D3AZK4"/>
<evidence type="ECO:0000256" key="1">
    <source>
        <dbReference type="SAM" id="SignalP"/>
    </source>
</evidence>
<dbReference type="CDD" id="cd19608">
    <property type="entry name" value="GH113_mannanase-like"/>
    <property type="match status" value="1"/>
</dbReference>
<feature type="chain" id="PRO_5003041187" description="Glycoside hydrolase family 5 domain-containing protein" evidence="1">
    <location>
        <begin position="23"/>
        <end position="397"/>
    </location>
</feature>
<dbReference type="OMA" id="TYNCDKY"/>
<keyword evidence="3" id="KW-1185">Reference proteome</keyword>
<feature type="signal peptide" evidence="1">
    <location>
        <begin position="1"/>
        <end position="22"/>
    </location>
</feature>
<protein>
    <recommendedName>
        <fullName evidence="4">Glycoside hydrolase family 5 domain-containing protein</fullName>
    </recommendedName>
</protein>
<keyword evidence="1" id="KW-0732">Signal</keyword>
<evidence type="ECO:0000313" key="3">
    <source>
        <dbReference type="Proteomes" id="UP000001396"/>
    </source>
</evidence>
<dbReference type="RefSeq" id="XP_020437492.1">
    <property type="nucleotide sequence ID" value="XM_020573375.1"/>
</dbReference>
<dbReference type="Pfam" id="PF22612">
    <property type="entry name" value="GH113"/>
    <property type="match status" value="1"/>
</dbReference>
<dbReference type="InParanoid" id="D3AZK4"/>
<dbReference type="Proteomes" id="UP000001396">
    <property type="component" value="Unassembled WGS sequence"/>
</dbReference>
<dbReference type="SUPFAM" id="SSF51445">
    <property type="entry name" value="(Trans)glycosidases"/>
    <property type="match status" value="1"/>
</dbReference>
<organism evidence="2 3">
    <name type="scientific">Heterostelium pallidum (strain ATCC 26659 / Pp 5 / PN500)</name>
    <name type="common">Cellular slime mold</name>
    <name type="synonym">Polysphondylium pallidum</name>
    <dbReference type="NCBI Taxonomy" id="670386"/>
    <lineage>
        <taxon>Eukaryota</taxon>
        <taxon>Amoebozoa</taxon>
        <taxon>Evosea</taxon>
        <taxon>Eumycetozoa</taxon>
        <taxon>Dictyostelia</taxon>
        <taxon>Acytosteliales</taxon>
        <taxon>Acytosteliaceae</taxon>
        <taxon>Heterostelium</taxon>
    </lineage>
</organism>